<dbReference type="GO" id="GO:0016020">
    <property type="term" value="C:membrane"/>
    <property type="evidence" value="ECO:0007669"/>
    <property type="project" value="UniProtKB-SubCell"/>
</dbReference>
<dbReference type="EMBL" id="CAJNRE010005494">
    <property type="protein sequence ID" value="CAF2045644.1"/>
    <property type="molecule type" value="Genomic_DNA"/>
</dbReference>
<sequence>MSMDLVPESSKLSFIQRYHVILKTHYFLFFAGFGVVFPILNLTLRAHGLSNTEISLSNTILPFLVFVSSPLMGLIADKSRRFLLTFNILLFIVIAAFTILFSLPRIKSHKIQADLQRLKTSEYALDFCSSQEVVTQCSSRSECGCSYQAYCKAEDLSFNFTMAHYSPIEHTLTDSLKSKCGIRYRVPVDQNVLQDKLNFQNASHIKCEITCSIAYFCHGLRYAKQTIYIFLHAILYIIGSTLLSSGSALGASIGFATLARPELFGKQRVWGTIGFGIIAYLTSLIYTFFESEYVYLVMFNAIATLTIIVTSFIPLHKNEKKSTETKHSFDFKTLVLLLKNIEVVIFLSITFLWGMCFGCLHPYLALFIDEIDPCQSRTIIGRMFLIASISEVAAFYCAARVIKFFGPNGSSIVIFLAFALRFCGYYFLPQPSYYLPVETMHFFNFGILYVLIAQKADLIAPPGMSSTLQGVAHGVIHGLGCGVGLLVSSYIYIVVNQRLLFLVFAILNLVAAILYSIYFLLTRKKTSSNNVTESEKANGLIEEDAHLNQEPLSSLPMMEANNNENKKDIN</sequence>
<evidence type="ECO:0000256" key="5">
    <source>
        <dbReference type="ARBA" id="ARBA00023136"/>
    </source>
</evidence>
<evidence type="ECO:0000256" key="1">
    <source>
        <dbReference type="ARBA" id="ARBA00004141"/>
    </source>
</evidence>
<feature type="domain" description="Major facilitator superfamily associated" evidence="8">
    <location>
        <begin position="20"/>
        <end position="502"/>
    </location>
</feature>
<feature type="transmembrane region" description="Helical" evidence="7">
    <location>
        <begin position="295"/>
        <end position="315"/>
    </location>
</feature>
<dbReference type="Proteomes" id="UP000681967">
    <property type="component" value="Unassembled WGS sequence"/>
</dbReference>
<feature type="transmembrane region" description="Helical" evidence="7">
    <location>
        <begin position="269"/>
        <end position="289"/>
    </location>
</feature>
<comment type="caution">
    <text evidence="9">The sequence shown here is derived from an EMBL/GenBank/DDBJ whole genome shotgun (WGS) entry which is preliminary data.</text>
</comment>
<dbReference type="EMBL" id="CAJNOV010001250">
    <property type="protein sequence ID" value="CAF1055278.1"/>
    <property type="molecule type" value="Genomic_DNA"/>
</dbReference>
<dbReference type="EMBL" id="CAJOBH010000338">
    <property type="protein sequence ID" value="CAF3783039.1"/>
    <property type="molecule type" value="Genomic_DNA"/>
</dbReference>
<dbReference type="AlphaFoldDB" id="A0A814KTU8"/>
<accession>A0A814KTU8</accession>
<feature type="transmembrane region" description="Helical" evidence="7">
    <location>
        <begin position="379"/>
        <end position="399"/>
    </location>
</feature>
<feature type="transmembrane region" description="Helical" evidence="7">
    <location>
        <begin position="434"/>
        <end position="453"/>
    </location>
</feature>
<feature type="transmembrane region" description="Helical" evidence="7">
    <location>
        <begin position="499"/>
        <end position="521"/>
    </location>
</feature>
<dbReference type="InterPro" id="IPR036259">
    <property type="entry name" value="MFS_trans_sf"/>
</dbReference>
<dbReference type="InterPro" id="IPR024989">
    <property type="entry name" value="MFS_assoc_dom"/>
</dbReference>
<keyword evidence="3 7" id="KW-0812">Transmembrane</keyword>
<gene>
    <name evidence="11" type="ORF">BYL167_LOCUS2039</name>
    <name evidence="9" type="ORF">CJN711_LOCUS4953</name>
    <name evidence="10" type="ORF">MBJ925_LOCUS12061</name>
    <name evidence="12" type="ORF">SMN809_LOCUS8479</name>
</gene>
<comment type="subcellular location">
    <subcellularLocation>
        <location evidence="1">Membrane</location>
        <topology evidence="1">Multi-pass membrane protein</topology>
    </subcellularLocation>
</comment>
<evidence type="ECO:0000256" key="6">
    <source>
        <dbReference type="SAM" id="MobiDB-lite"/>
    </source>
</evidence>
<name>A0A814KTU8_9BILA</name>
<evidence type="ECO:0000313" key="9">
    <source>
        <dbReference type="EMBL" id="CAF1055278.1"/>
    </source>
</evidence>
<dbReference type="SUPFAM" id="SSF103473">
    <property type="entry name" value="MFS general substrate transporter"/>
    <property type="match status" value="1"/>
</dbReference>
<dbReference type="InterPro" id="IPR051717">
    <property type="entry name" value="MFS_MFSD6"/>
</dbReference>
<proteinExistence type="inferred from homology"/>
<evidence type="ECO:0000256" key="7">
    <source>
        <dbReference type="SAM" id="Phobius"/>
    </source>
</evidence>
<dbReference type="Pfam" id="PF12832">
    <property type="entry name" value="MFS_1_like"/>
    <property type="match status" value="1"/>
</dbReference>
<reference evidence="9" key="1">
    <citation type="submission" date="2021-02" db="EMBL/GenBank/DDBJ databases">
        <authorList>
            <person name="Nowell W R."/>
        </authorList>
    </citation>
    <scope>NUCLEOTIDE SEQUENCE</scope>
</reference>
<dbReference type="PANTHER" id="PTHR16172:SF41">
    <property type="entry name" value="MAJOR FACILITATOR SUPERFAMILY DOMAIN-CONTAINING PROTEIN 6-LIKE"/>
    <property type="match status" value="1"/>
</dbReference>
<evidence type="ECO:0000259" key="8">
    <source>
        <dbReference type="Pfam" id="PF12832"/>
    </source>
</evidence>
<evidence type="ECO:0000313" key="13">
    <source>
        <dbReference type="Proteomes" id="UP000663855"/>
    </source>
</evidence>
<evidence type="ECO:0000313" key="12">
    <source>
        <dbReference type="EMBL" id="CAF3936400.1"/>
    </source>
</evidence>
<keyword evidence="5 7" id="KW-0472">Membrane</keyword>
<dbReference type="Proteomes" id="UP000663855">
    <property type="component" value="Unassembled WGS sequence"/>
</dbReference>
<evidence type="ECO:0000256" key="4">
    <source>
        <dbReference type="ARBA" id="ARBA00022989"/>
    </source>
</evidence>
<dbReference type="Gene3D" id="1.20.1250.20">
    <property type="entry name" value="MFS general substrate transporter like domains"/>
    <property type="match status" value="2"/>
</dbReference>
<dbReference type="EMBL" id="CAJOBI010002614">
    <property type="protein sequence ID" value="CAF3936400.1"/>
    <property type="molecule type" value="Genomic_DNA"/>
</dbReference>
<feature type="transmembrane region" description="Helical" evidence="7">
    <location>
        <begin position="474"/>
        <end position="493"/>
    </location>
</feature>
<evidence type="ECO:0000256" key="3">
    <source>
        <dbReference type="ARBA" id="ARBA00022692"/>
    </source>
</evidence>
<evidence type="ECO:0000313" key="11">
    <source>
        <dbReference type="EMBL" id="CAF3783039.1"/>
    </source>
</evidence>
<evidence type="ECO:0000256" key="2">
    <source>
        <dbReference type="ARBA" id="ARBA00005241"/>
    </source>
</evidence>
<protein>
    <recommendedName>
        <fullName evidence="8">Major facilitator superfamily associated domain-containing protein</fullName>
    </recommendedName>
</protein>
<feature type="region of interest" description="Disordered" evidence="6">
    <location>
        <begin position="549"/>
        <end position="570"/>
    </location>
</feature>
<dbReference type="Proteomes" id="UP000663824">
    <property type="component" value="Unassembled WGS sequence"/>
</dbReference>
<feature type="transmembrane region" description="Helical" evidence="7">
    <location>
        <begin position="20"/>
        <end position="40"/>
    </location>
</feature>
<comment type="similarity">
    <text evidence="2">Belongs to the major facilitator superfamily. MFSD6 family.</text>
</comment>
<feature type="transmembrane region" description="Helical" evidence="7">
    <location>
        <begin position="336"/>
        <end position="364"/>
    </location>
</feature>
<feature type="transmembrane region" description="Helical" evidence="7">
    <location>
        <begin position="411"/>
        <end position="428"/>
    </location>
</feature>
<feature type="transmembrane region" description="Helical" evidence="7">
    <location>
        <begin position="83"/>
        <end position="103"/>
    </location>
</feature>
<feature type="transmembrane region" description="Helical" evidence="7">
    <location>
        <begin position="60"/>
        <end position="76"/>
    </location>
</feature>
<organism evidence="9 13">
    <name type="scientific">Rotaria magnacalcarata</name>
    <dbReference type="NCBI Taxonomy" id="392030"/>
    <lineage>
        <taxon>Eukaryota</taxon>
        <taxon>Metazoa</taxon>
        <taxon>Spiralia</taxon>
        <taxon>Gnathifera</taxon>
        <taxon>Rotifera</taxon>
        <taxon>Eurotatoria</taxon>
        <taxon>Bdelloidea</taxon>
        <taxon>Philodinida</taxon>
        <taxon>Philodinidae</taxon>
        <taxon>Rotaria</taxon>
    </lineage>
</organism>
<keyword evidence="4 7" id="KW-1133">Transmembrane helix</keyword>
<dbReference type="Proteomes" id="UP000676336">
    <property type="component" value="Unassembled WGS sequence"/>
</dbReference>
<feature type="transmembrane region" description="Helical" evidence="7">
    <location>
        <begin position="227"/>
        <end position="257"/>
    </location>
</feature>
<evidence type="ECO:0000313" key="10">
    <source>
        <dbReference type="EMBL" id="CAF2045644.1"/>
    </source>
</evidence>
<dbReference type="PANTHER" id="PTHR16172">
    <property type="entry name" value="MAJOR FACILITATOR SUPERFAMILY DOMAIN-CONTAINING PROTEIN 6-LIKE"/>
    <property type="match status" value="1"/>
</dbReference>